<feature type="region of interest" description="Disordered" evidence="6">
    <location>
        <begin position="393"/>
        <end position="423"/>
    </location>
</feature>
<dbReference type="Proteomes" id="UP001141806">
    <property type="component" value="Unassembled WGS sequence"/>
</dbReference>
<reference evidence="9" key="1">
    <citation type="journal article" date="2023" name="Plant J.">
        <title>The genome of the king protea, Protea cynaroides.</title>
        <authorList>
            <person name="Chang J."/>
            <person name="Duong T.A."/>
            <person name="Schoeman C."/>
            <person name="Ma X."/>
            <person name="Roodt D."/>
            <person name="Barker N."/>
            <person name="Li Z."/>
            <person name="Van de Peer Y."/>
            <person name="Mizrachi E."/>
        </authorList>
    </citation>
    <scope>NUCLEOTIDE SEQUENCE</scope>
    <source>
        <tissue evidence="9">Young leaves</tissue>
    </source>
</reference>
<feature type="region of interest" description="Disordered" evidence="6">
    <location>
        <begin position="917"/>
        <end position="947"/>
    </location>
</feature>
<evidence type="ECO:0000313" key="10">
    <source>
        <dbReference type="Proteomes" id="UP001141806"/>
    </source>
</evidence>
<evidence type="ECO:0000256" key="1">
    <source>
        <dbReference type="ARBA" id="ARBA00004167"/>
    </source>
</evidence>
<evidence type="ECO:0000313" key="9">
    <source>
        <dbReference type="EMBL" id="KAJ4969255.1"/>
    </source>
</evidence>
<dbReference type="EMBL" id="JAMYWD010000006">
    <property type="protein sequence ID" value="KAJ4969255.1"/>
    <property type="molecule type" value="Genomic_DNA"/>
</dbReference>
<comment type="caution">
    <text evidence="9">The sequence shown here is derived from an EMBL/GenBank/DDBJ whole genome shotgun (WGS) entry which is preliminary data.</text>
</comment>
<dbReference type="GO" id="GO:0016020">
    <property type="term" value="C:membrane"/>
    <property type="evidence" value="ECO:0007669"/>
    <property type="project" value="UniProtKB-SubCell"/>
</dbReference>
<gene>
    <name evidence="9" type="ORF">NE237_015956</name>
</gene>
<comment type="subcellular location">
    <subcellularLocation>
        <location evidence="1">Membrane</location>
        <topology evidence="1">Single-pass membrane protein</topology>
    </subcellularLocation>
</comment>
<sequence length="1145" mass="125535">MATSGTSSFKVHRCSRGFRIVLASAVLEWLLIFLLFIDAIFSYMVTKFAQYCELKIPCLLCSRLDHVIGDEKPGFYRNLICGDHKLEISSLVFCHIHDKLADVHGLCEACLFSFATENKSNAETCRLLVGKLGMDLEHSVDEDPLLNDHTCDSFWSSPCSCCNSPWTMRSSACRFLQAQLIAPEVGELDASSLGSKANNHFRYQGGMQERREKPSGLVLVKASHQESRSVDPLSHIGYTELKITSDTESEVPFSDDDDASALACEPYDLKEDLISQCVQLDTHPTSLEILPKNAFGDLTLEKMIHEASTSEPSVFISSVQLEVDKPNDVTSSAPDVTIGHGLEELKWHQVEQEVNASAPCGLISVDDVPASTCATEAPIEVLGYNLEAMGTSDSGTSTKESGEVCKPGSGLTTTTGLDLKTDQVSNDTPSLVLHSPDDTYKLGVLGKGSQASARLAEQLSSKESARVSEDLKLLLAQISAVRGLELSVNARSPTVHGNGDELKASVSSCSIGVQILQKKISLERNAFGFESLDGSIVSEIEGESVDDRLKRQVEFDWKSMSALHKELEEERNAAAVAANQALAMITRLQEEKVNPSAPCELISQDDIHASTCATEGPIEVLGDNLNAMGTSDTGHTSIKESVEVCKPGSGSTTATGLDLKTEQVSNDPTPPVLNSLSDKLAVLGKGSQASALLAEQLSGKDSTRVGEDLKLFLSQSSAARGLELSVNDMSPRVHGNNDELRTSDSSSSIGVHILQKKISLERNESGFESLDGSIVSEIEGESVVDRLKRQVEYDRKSMSVLYKELEEERNAASVAANQAMAMITRLQEEKAALHMEALQYLRMMEEQAEYDVEALQKANDLLAEREKEILDLEAELEIYRATFPDESMLENVQEATCDLRGVDRRVECSVVSGIEVNANSPHYSPSTRESESNDKPEETNYTNTLKSSELDFDDERLYISQCLKKLEKRLHLFSNDGVVELSNGGYSDAHEVNDLDGIDQNELVQGTNQLGDNDFSVQNSMLLSEGNPPPEERHIPVGNLLFDDKENHHIDCDRQDSTMAGGVYGLDALGNEVLDLNESCKKKRANNCLSFCHGDLKIRKEFKLWKVEVNSILSEDLVNEVQVLFYSRSSFTTFDQRLHVQLLPA</sequence>
<dbReference type="PANTHER" id="PTHR31448">
    <property type="entry name" value="MYOSIN-BINDING PROTEIN 2"/>
    <property type="match status" value="1"/>
</dbReference>
<proteinExistence type="predicted"/>
<evidence type="ECO:0000256" key="6">
    <source>
        <dbReference type="SAM" id="MobiDB-lite"/>
    </source>
</evidence>
<keyword evidence="5" id="KW-0175">Coiled coil</keyword>
<feature type="compositionally biased region" description="Polar residues" evidence="6">
    <location>
        <begin position="917"/>
        <end position="927"/>
    </location>
</feature>
<dbReference type="PROSITE" id="PS51775">
    <property type="entry name" value="GTD_BINDING"/>
    <property type="match status" value="1"/>
</dbReference>
<feature type="domain" description="GTD-binding" evidence="8">
    <location>
        <begin position="782"/>
        <end position="880"/>
    </location>
</feature>
<evidence type="ECO:0000256" key="7">
    <source>
        <dbReference type="SAM" id="Phobius"/>
    </source>
</evidence>
<dbReference type="PANTHER" id="PTHR31448:SF32">
    <property type="entry name" value="MYOSIN-BINDING PROTEIN 1"/>
    <property type="match status" value="1"/>
</dbReference>
<feature type="transmembrane region" description="Helical" evidence="7">
    <location>
        <begin position="20"/>
        <end position="45"/>
    </location>
</feature>
<evidence type="ECO:0000256" key="4">
    <source>
        <dbReference type="ARBA" id="ARBA00023136"/>
    </source>
</evidence>
<evidence type="ECO:0000256" key="2">
    <source>
        <dbReference type="ARBA" id="ARBA00022692"/>
    </source>
</evidence>
<feature type="compositionally biased region" description="Basic and acidic residues" evidence="6">
    <location>
        <begin position="928"/>
        <end position="938"/>
    </location>
</feature>
<keyword evidence="2 7" id="KW-0812">Transmembrane</keyword>
<dbReference type="InterPro" id="IPR007656">
    <property type="entry name" value="GTD-bd"/>
</dbReference>
<accession>A0A9Q0QRJ8</accession>
<keyword evidence="10" id="KW-1185">Reference proteome</keyword>
<dbReference type="Pfam" id="PF04576">
    <property type="entry name" value="Zein-binding"/>
    <property type="match status" value="2"/>
</dbReference>
<dbReference type="InterPro" id="IPR039306">
    <property type="entry name" value="MYOB"/>
</dbReference>
<name>A0A9Q0QRJ8_9MAGN</name>
<dbReference type="OrthoDB" id="1047602at2759"/>
<organism evidence="9 10">
    <name type="scientific">Protea cynaroides</name>
    <dbReference type="NCBI Taxonomy" id="273540"/>
    <lineage>
        <taxon>Eukaryota</taxon>
        <taxon>Viridiplantae</taxon>
        <taxon>Streptophyta</taxon>
        <taxon>Embryophyta</taxon>
        <taxon>Tracheophyta</taxon>
        <taxon>Spermatophyta</taxon>
        <taxon>Magnoliopsida</taxon>
        <taxon>Proteales</taxon>
        <taxon>Proteaceae</taxon>
        <taxon>Protea</taxon>
    </lineage>
</organism>
<evidence type="ECO:0000256" key="3">
    <source>
        <dbReference type="ARBA" id="ARBA00022989"/>
    </source>
</evidence>
<evidence type="ECO:0000259" key="8">
    <source>
        <dbReference type="PROSITE" id="PS51775"/>
    </source>
</evidence>
<keyword evidence="4 7" id="KW-0472">Membrane</keyword>
<dbReference type="AlphaFoldDB" id="A0A9Q0QRJ8"/>
<protein>
    <recommendedName>
        <fullName evidence="8">GTD-binding domain-containing protein</fullName>
    </recommendedName>
</protein>
<evidence type="ECO:0000256" key="5">
    <source>
        <dbReference type="SAM" id="Coils"/>
    </source>
</evidence>
<dbReference type="GO" id="GO:0080115">
    <property type="term" value="F:myosin XI tail binding"/>
    <property type="evidence" value="ECO:0007669"/>
    <property type="project" value="UniProtKB-ARBA"/>
</dbReference>
<feature type="coiled-coil region" evidence="5">
    <location>
        <begin position="802"/>
        <end position="882"/>
    </location>
</feature>
<keyword evidence="3 7" id="KW-1133">Transmembrane helix</keyword>